<keyword evidence="3" id="KW-1185">Reference proteome</keyword>
<dbReference type="SUPFAM" id="SSF89360">
    <property type="entry name" value="HesB-like domain"/>
    <property type="match status" value="1"/>
</dbReference>
<accession>A0ABY8IUY2</accession>
<dbReference type="EMBL" id="CP121671">
    <property type="protein sequence ID" value="WFT72969.1"/>
    <property type="molecule type" value="Genomic_DNA"/>
</dbReference>
<evidence type="ECO:0008006" key="4">
    <source>
        <dbReference type="Google" id="ProtNLM"/>
    </source>
</evidence>
<dbReference type="Proteomes" id="UP001221597">
    <property type="component" value="Chromosome"/>
</dbReference>
<name>A0ABY8IUY2_9BACI</name>
<evidence type="ECO:0000313" key="3">
    <source>
        <dbReference type="Proteomes" id="UP001221597"/>
    </source>
</evidence>
<dbReference type="PIRSF" id="PIRSF034852">
    <property type="entry name" value="UCP034852"/>
    <property type="match status" value="1"/>
</dbReference>
<dbReference type="InterPro" id="IPR008326">
    <property type="entry name" value="PdhI-like"/>
</dbReference>
<sequence length="96" mass="11374">MNLVVTEDAAKWYEDELEINEETSIRFYVRYGGVGGLQPGFSLAIREDDMKDPIATAKVNHIEYFIEKDDEWYFDQHSLKVSLDEKWDEPKFSYEK</sequence>
<reference evidence="2 3" key="1">
    <citation type="submission" date="2023-04" db="EMBL/GenBank/DDBJ databases">
        <title>Genome sequence of Halobacillus naozhouensis KACC 21980.</title>
        <authorList>
            <person name="Kim S."/>
            <person name="Heo J."/>
            <person name="Kwon S.-W."/>
        </authorList>
    </citation>
    <scope>NUCLEOTIDE SEQUENCE [LARGE SCALE GENOMIC DNA]</scope>
    <source>
        <strain evidence="2 3">KCTC 13234</strain>
    </source>
</reference>
<dbReference type="RefSeq" id="WP_283075000.1">
    <property type="nucleotide sequence ID" value="NZ_CP121671.1"/>
</dbReference>
<evidence type="ECO:0000313" key="2">
    <source>
        <dbReference type="EMBL" id="WFT72969.1"/>
    </source>
</evidence>
<gene>
    <name evidence="2" type="ORF">P9989_11155</name>
</gene>
<evidence type="ECO:0000256" key="1">
    <source>
        <dbReference type="ARBA" id="ARBA00006718"/>
    </source>
</evidence>
<comment type="similarity">
    <text evidence="1">Belongs to the HesB/IscA family.</text>
</comment>
<dbReference type="InterPro" id="IPR035903">
    <property type="entry name" value="HesB-like_dom_sf"/>
</dbReference>
<protein>
    <recommendedName>
        <fullName evidence="4">FeS cluster biogenesis domain-containing protein</fullName>
    </recommendedName>
</protein>
<organism evidence="2 3">
    <name type="scientific">Halobacillus naozhouensis</name>
    <dbReference type="NCBI Taxonomy" id="554880"/>
    <lineage>
        <taxon>Bacteria</taxon>
        <taxon>Bacillati</taxon>
        <taxon>Bacillota</taxon>
        <taxon>Bacilli</taxon>
        <taxon>Bacillales</taxon>
        <taxon>Bacillaceae</taxon>
        <taxon>Halobacillus</taxon>
    </lineage>
</organism>
<proteinExistence type="inferred from homology"/>